<comment type="caution">
    <text evidence="2">The sequence shown here is derived from an EMBL/GenBank/DDBJ whole genome shotgun (WGS) entry which is preliminary data.</text>
</comment>
<reference evidence="2 3" key="1">
    <citation type="submission" date="2020-08" db="EMBL/GenBank/DDBJ databases">
        <title>A Genomic Blueprint of the Chicken Gut Microbiome.</title>
        <authorList>
            <person name="Gilroy R."/>
            <person name="Ravi A."/>
            <person name="Getino M."/>
            <person name="Pursley I."/>
            <person name="Horton D.L."/>
            <person name="Alikhan N.-F."/>
            <person name="Baker D."/>
            <person name="Gharbi K."/>
            <person name="Hall N."/>
            <person name="Watson M."/>
            <person name="Adriaenssens E.M."/>
            <person name="Foster-Nyarko E."/>
            <person name="Jarju S."/>
            <person name="Secka A."/>
            <person name="Antonio M."/>
            <person name="Oren A."/>
            <person name="Chaudhuri R."/>
            <person name="La Ragione R.M."/>
            <person name="Hildebrand F."/>
            <person name="Pallen M.J."/>
        </authorList>
    </citation>
    <scope>NUCLEOTIDE SEQUENCE [LARGE SCALE GENOMIC DNA]</scope>
    <source>
        <strain evidence="2 3">Sa1CUA4</strain>
    </source>
</reference>
<sequence length="82" mass="8212">MILRVGLLIVGALLFVFLAWGAISTWITVFSEGAGTSIDVSGPGNDRGEGPALVGAIVFTLFALLAGAAAVVAGVALAKGRR</sequence>
<evidence type="ECO:0000256" key="1">
    <source>
        <dbReference type="SAM" id="Phobius"/>
    </source>
</evidence>
<keyword evidence="3" id="KW-1185">Reference proteome</keyword>
<dbReference type="EMBL" id="JACSPM010000002">
    <property type="protein sequence ID" value="MBD8023813.1"/>
    <property type="molecule type" value="Genomic_DNA"/>
</dbReference>
<organism evidence="2 3">
    <name type="scientific">Microbacterium gallinarum</name>
    <dbReference type="NCBI Taxonomy" id="2762209"/>
    <lineage>
        <taxon>Bacteria</taxon>
        <taxon>Bacillati</taxon>
        <taxon>Actinomycetota</taxon>
        <taxon>Actinomycetes</taxon>
        <taxon>Micrococcales</taxon>
        <taxon>Microbacteriaceae</taxon>
        <taxon>Microbacterium</taxon>
    </lineage>
</organism>
<keyword evidence="1" id="KW-0812">Transmembrane</keyword>
<keyword evidence="1" id="KW-0472">Membrane</keyword>
<gene>
    <name evidence="2" type="ORF">H9622_09430</name>
</gene>
<evidence type="ECO:0000313" key="2">
    <source>
        <dbReference type="EMBL" id="MBD8023813.1"/>
    </source>
</evidence>
<evidence type="ECO:0000313" key="3">
    <source>
        <dbReference type="Proteomes" id="UP000602532"/>
    </source>
</evidence>
<accession>A0ABR8X3E3</accession>
<dbReference type="Proteomes" id="UP000602532">
    <property type="component" value="Unassembled WGS sequence"/>
</dbReference>
<feature type="transmembrane region" description="Helical" evidence="1">
    <location>
        <begin position="52"/>
        <end position="78"/>
    </location>
</feature>
<name>A0ABR8X3E3_9MICO</name>
<keyword evidence="1" id="KW-1133">Transmembrane helix</keyword>
<evidence type="ECO:0008006" key="4">
    <source>
        <dbReference type="Google" id="ProtNLM"/>
    </source>
</evidence>
<dbReference type="RefSeq" id="WP_191766106.1">
    <property type="nucleotide sequence ID" value="NZ_JACSPM010000002.1"/>
</dbReference>
<proteinExistence type="predicted"/>
<protein>
    <recommendedName>
        <fullName evidence="4">Dinucleotide-utilizing enzyme</fullName>
    </recommendedName>
</protein>